<evidence type="ECO:0000313" key="8">
    <source>
        <dbReference type="Proteomes" id="UP000187266"/>
    </source>
</evidence>
<sequence length="670" mass="70698">MTNTLILCDCLGSQKVDPAKIEAGAEIACSRVHTALCTRQADLAAQAMLDGEVTIACQQERARFEELAAEIGAELPQFVDIRDRAGWSSHAEEAGPKQAALVAEARLTPPDARALDVQSEGICLILGAPEVALPAAERLCETLAVTVLLTGQTTHATDMAADLPIDRRFEIVAGRLRKAQGTLGNFTLAIDALQQLEPGGRGAFTLTPPMDGAETRCDLILDLSGATSLFPAPAKRDGYLRVDPGDRGAVEGAVFEAAQMVGTFEKPLYVRLEESLCAHSRAGRVGCHNCLDICPTGAISPAGDHVAIDPMVCAGCGACSALCPSGAITYDAPPVSFLFRRIETLAAAYARAGGQAPRLLVHDAEFGAEMIALNARFAEGLPADVIPLGLETISGFGHAEAMVALAAGFTGIDLLLSPNSERDALEREAALANALAGAGGEEESAVRVRLLDISDPTMLTEALAPAEGMSPLVGVGEAALSLGSRRQVTRLAAKALHPGSEAVFSLPEGAPYGAVLVDTEACTLCLSCAGLCPAGALGDNPDTPQLRFQEDACLQCGLCAAICPEDAITLEPRFNLSDEVYRQQVLHEEEPFDCISCGKTFGVRSTIERITEKLAGKHSMFATSEAAKMIQMCDDCRVNAQYHSQNNPFAGAERPRPRTTDDYYSDRKDH</sequence>
<dbReference type="SUPFAM" id="SSF54862">
    <property type="entry name" value="4Fe-4S ferredoxins"/>
    <property type="match status" value="1"/>
</dbReference>
<name>A0A1U7DMC6_9RHOB</name>
<evidence type="ECO:0000256" key="4">
    <source>
        <dbReference type="ARBA" id="ARBA00023014"/>
    </source>
</evidence>
<keyword evidence="1" id="KW-0004">4Fe-4S</keyword>
<feature type="region of interest" description="Disordered" evidence="5">
    <location>
        <begin position="647"/>
        <end position="670"/>
    </location>
</feature>
<keyword evidence="4" id="KW-0411">Iron-sulfur</keyword>
<reference evidence="7 8" key="1">
    <citation type="submission" date="2017-01" db="EMBL/GenBank/DDBJ databases">
        <title>Genomic analysis of Xuhuaishuia manganoxidans DY6-4.</title>
        <authorList>
            <person name="Wang X."/>
        </authorList>
    </citation>
    <scope>NUCLEOTIDE SEQUENCE [LARGE SCALE GENOMIC DNA]</scope>
    <source>
        <strain evidence="7 8">DY6-4</strain>
    </source>
</reference>
<gene>
    <name evidence="7" type="ORF">BV394_12825</name>
</gene>
<proteinExistence type="predicted"/>
<dbReference type="EMBL" id="CP019124">
    <property type="protein sequence ID" value="APX91154.1"/>
    <property type="molecule type" value="Genomic_DNA"/>
</dbReference>
<dbReference type="PROSITE" id="PS00198">
    <property type="entry name" value="4FE4S_FER_1"/>
    <property type="match status" value="2"/>
</dbReference>
<protein>
    <submittedName>
        <fullName evidence="7">(4Fe-4S)-binding protein</fullName>
    </submittedName>
</protein>
<dbReference type="GO" id="GO:0046872">
    <property type="term" value="F:metal ion binding"/>
    <property type="evidence" value="ECO:0007669"/>
    <property type="project" value="UniProtKB-KW"/>
</dbReference>
<feature type="domain" description="4Fe-4S ferredoxin-type" evidence="6">
    <location>
        <begin position="513"/>
        <end position="542"/>
    </location>
</feature>
<dbReference type="GO" id="GO:0051539">
    <property type="term" value="F:4 iron, 4 sulfur cluster binding"/>
    <property type="evidence" value="ECO:0007669"/>
    <property type="project" value="UniProtKB-KW"/>
</dbReference>
<dbReference type="STRING" id="1267768.BV394_12825"/>
<dbReference type="Pfam" id="PF12838">
    <property type="entry name" value="Fer4_7"/>
    <property type="match status" value="1"/>
</dbReference>
<dbReference type="PROSITE" id="PS51379">
    <property type="entry name" value="4FE4S_FER_2"/>
    <property type="match status" value="3"/>
</dbReference>
<dbReference type="AlphaFoldDB" id="A0A1U7DMC6"/>
<keyword evidence="3" id="KW-0408">Iron</keyword>
<evidence type="ECO:0000259" key="6">
    <source>
        <dbReference type="PROSITE" id="PS51379"/>
    </source>
</evidence>
<dbReference type="OrthoDB" id="9800445at2"/>
<feature type="domain" description="4Fe-4S ferredoxin-type" evidence="6">
    <location>
        <begin position="544"/>
        <end position="573"/>
    </location>
</feature>
<dbReference type="Gene3D" id="3.30.70.20">
    <property type="match status" value="2"/>
</dbReference>
<dbReference type="Pfam" id="PF13187">
    <property type="entry name" value="Fer4_9"/>
    <property type="match status" value="1"/>
</dbReference>
<dbReference type="InterPro" id="IPR050572">
    <property type="entry name" value="Fe-S_Ferredoxin"/>
</dbReference>
<evidence type="ECO:0000256" key="1">
    <source>
        <dbReference type="ARBA" id="ARBA00022485"/>
    </source>
</evidence>
<dbReference type="InterPro" id="IPR017900">
    <property type="entry name" value="4Fe4S_Fe_S_CS"/>
</dbReference>
<feature type="compositionally biased region" description="Basic and acidic residues" evidence="5">
    <location>
        <begin position="653"/>
        <end position="670"/>
    </location>
</feature>
<evidence type="ECO:0000256" key="5">
    <source>
        <dbReference type="SAM" id="MobiDB-lite"/>
    </source>
</evidence>
<organism evidence="7 8">
    <name type="scientific">Brevirhabdus pacifica</name>
    <dbReference type="NCBI Taxonomy" id="1267768"/>
    <lineage>
        <taxon>Bacteria</taxon>
        <taxon>Pseudomonadati</taxon>
        <taxon>Pseudomonadota</taxon>
        <taxon>Alphaproteobacteria</taxon>
        <taxon>Rhodobacterales</taxon>
        <taxon>Paracoccaceae</taxon>
        <taxon>Brevirhabdus</taxon>
    </lineage>
</organism>
<accession>A0A1U7DMC6</accession>
<dbReference type="RefSeq" id="WP_076981170.1">
    <property type="nucleotide sequence ID" value="NZ_CP019124.1"/>
</dbReference>
<dbReference type="InterPro" id="IPR017896">
    <property type="entry name" value="4Fe4S_Fe-S-bd"/>
</dbReference>
<evidence type="ECO:0000256" key="3">
    <source>
        <dbReference type="ARBA" id="ARBA00023004"/>
    </source>
</evidence>
<dbReference type="PANTHER" id="PTHR43687:SF4">
    <property type="entry name" value="BLR5484 PROTEIN"/>
    <property type="match status" value="1"/>
</dbReference>
<dbReference type="PANTHER" id="PTHR43687">
    <property type="entry name" value="ADENYLYLSULFATE REDUCTASE, BETA SUBUNIT"/>
    <property type="match status" value="1"/>
</dbReference>
<keyword evidence="2" id="KW-0479">Metal-binding</keyword>
<evidence type="ECO:0000313" key="7">
    <source>
        <dbReference type="EMBL" id="APX91154.1"/>
    </source>
</evidence>
<dbReference type="Proteomes" id="UP000187266">
    <property type="component" value="Chromosome"/>
</dbReference>
<keyword evidence="8" id="KW-1185">Reference proteome</keyword>
<feature type="domain" description="4Fe-4S ferredoxin-type" evidence="6">
    <location>
        <begin position="304"/>
        <end position="333"/>
    </location>
</feature>
<evidence type="ECO:0000256" key="2">
    <source>
        <dbReference type="ARBA" id="ARBA00022723"/>
    </source>
</evidence>